<feature type="domain" description="Histidine kinase" evidence="12">
    <location>
        <begin position="263"/>
        <end position="478"/>
    </location>
</feature>
<dbReference type="PROSITE" id="PS50109">
    <property type="entry name" value="HIS_KIN"/>
    <property type="match status" value="1"/>
</dbReference>
<dbReference type="SMART" id="SM00388">
    <property type="entry name" value="HisKA"/>
    <property type="match status" value="1"/>
</dbReference>
<dbReference type="Proteomes" id="UP000582090">
    <property type="component" value="Unassembled WGS sequence"/>
</dbReference>
<sequence length="489" mass="53230">MARPEAVEKTREKATAGGRSLLFTVAMWVAPALIALVAGTAFVTGSTATSLADSAYDRSIAGALRAIDLNISTESGGIGVELPYPLFEAFEATASGAVYFRVATEDGLVEIGDSFLPRPRDFSGDGFYFYNDEFLGAPIRMGIFKRRLTQPLYGAAKPQTIILQVAESMQSRNAFRFELIKSAAALNLVCVFAVVVLLLAGLSRALSPLSALRTGFERRDPNDLSPVDASALPREIRPLVDTFNRLLGRHTAQAEAQRHLLDDASHQLRTPIAVLRTQIDYALHTSAAEERVSVLQAMRRIVERASRTTTHFLTMARIRNFASDIAPDTHMPIDIKALLTELARMRLSDARRQRVDLNLDLPERTVYANGSETLIFEALSNLLDNAIHHSPKQGNITLQVEPLDNFLRITLIDQGPGMSQELIDKIGQRHLDQTSNRDGAGLGLAVVVEIAQAHEGTLTLQNRTSGGLKATLTLPSPPATSKSRALTAS</sequence>
<accession>A0A7W6CY60</accession>
<dbReference type="PANTHER" id="PTHR45436:SF1">
    <property type="entry name" value="SENSOR PROTEIN QSEC"/>
    <property type="match status" value="1"/>
</dbReference>
<evidence type="ECO:0000256" key="3">
    <source>
        <dbReference type="ARBA" id="ARBA00012438"/>
    </source>
</evidence>
<dbReference type="InterPro" id="IPR013727">
    <property type="entry name" value="2CSK_N"/>
</dbReference>
<dbReference type="Gene3D" id="1.10.287.130">
    <property type="match status" value="1"/>
</dbReference>
<keyword evidence="8 11" id="KW-1133">Transmembrane helix</keyword>
<dbReference type="InterPro" id="IPR036890">
    <property type="entry name" value="HATPase_C_sf"/>
</dbReference>
<dbReference type="SMART" id="SM00387">
    <property type="entry name" value="HATPase_c"/>
    <property type="match status" value="1"/>
</dbReference>
<evidence type="ECO:0000256" key="6">
    <source>
        <dbReference type="ARBA" id="ARBA00022692"/>
    </source>
</evidence>
<dbReference type="InterPro" id="IPR004358">
    <property type="entry name" value="Sig_transdc_His_kin-like_C"/>
</dbReference>
<name>A0A7W6CY60_9HYPH</name>
<feature type="region of interest" description="Disordered" evidence="10">
    <location>
        <begin position="468"/>
        <end position="489"/>
    </location>
</feature>
<keyword evidence="7 13" id="KW-0418">Kinase</keyword>
<dbReference type="PRINTS" id="PR00344">
    <property type="entry name" value="BCTRLSENSOR"/>
</dbReference>
<feature type="compositionally biased region" description="Polar residues" evidence="10">
    <location>
        <begin position="479"/>
        <end position="489"/>
    </location>
</feature>
<evidence type="ECO:0000256" key="2">
    <source>
        <dbReference type="ARBA" id="ARBA00004370"/>
    </source>
</evidence>
<dbReference type="RefSeq" id="WP_183902457.1">
    <property type="nucleotide sequence ID" value="NZ_JACIDW010000028.1"/>
</dbReference>
<keyword evidence="14" id="KW-1185">Reference proteome</keyword>
<organism evidence="13 14">
    <name type="scientific">Rhizobium metallidurans</name>
    <dbReference type="NCBI Taxonomy" id="1265931"/>
    <lineage>
        <taxon>Bacteria</taxon>
        <taxon>Pseudomonadati</taxon>
        <taxon>Pseudomonadota</taxon>
        <taxon>Alphaproteobacteria</taxon>
        <taxon>Hyphomicrobiales</taxon>
        <taxon>Rhizobiaceae</taxon>
        <taxon>Rhizobium/Agrobacterium group</taxon>
        <taxon>Rhizobium</taxon>
    </lineage>
</organism>
<evidence type="ECO:0000313" key="13">
    <source>
        <dbReference type="EMBL" id="MBB3967012.1"/>
    </source>
</evidence>
<dbReference type="InterPro" id="IPR036097">
    <property type="entry name" value="HisK_dim/P_sf"/>
</dbReference>
<dbReference type="Pfam" id="PF00512">
    <property type="entry name" value="HisKA"/>
    <property type="match status" value="1"/>
</dbReference>
<proteinExistence type="predicted"/>
<dbReference type="Pfam" id="PF08521">
    <property type="entry name" value="2CSK_N"/>
    <property type="match status" value="1"/>
</dbReference>
<feature type="transmembrane region" description="Helical" evidence="11">
    <location>
        <begin position="21"/>
        <end position="43"/>
    </location>
</feature>
<keyword evidence="9 11" id="KW-0472">Membrane</keyword>
<evidence type="ECO:0000313" key="14">
    <source>
        <dbReference type="Proteomes" id="UP000582090"/>
    </source>
</evidence>
<comment type="caution">
    <text evidence="13">The sequence shown here is derived from an EMBL/GenBank/DDBJ whole genome shotgun (WGS) entry which is preliminary data.</text>
</comment>
<dbReference type="CDD" id="cd00082">
    <property type="entry name" value="HisKA"/>
    <property type="match status" value="1"/>
</dbReference>
<dbReference type="Gene3D" id="3.30.565.10">
    <property type="entry name" value="Histidine kinase-like ATPase, C-terminal domain"/>
    <property type="match status" value="1"/>
</dbReference>
<protein>
    <recommendedName>
        <fullName evidence="3">histidine kinase</fullName>
        <ecNumber evidence="3">2.7.13.3</ecNumber>
    </recommendedName>
</protein>
<gene>
    <name evidence="13" type="ORF">GGQ67_004705</name>
</gene>
<evidence type="ECO:0000256" key="1">
    <source>
        <dbReference type="ARBA" id="ARBA00000085"/>
    </source>
</evidence>
<keyword evidence="5 13" id="KW-0808">Transferase</keyword>
<dbReference type="EC" id="2.7.13.3" evidence="3"/>
<evidence type="ECO:0000256" key="8">
    <source>
        <dbReference type="ARBA" id="ARBA00022989"/>
    </source>
</evidence>
<reference evidence="13 14" key="1">
    <citation type="submission" date="2020-08" db="EMBL/GenBank/DDBJ databases">
        <title>Genomic Encyclopedia of Type Strains, Phase IV (KMG-IV): sequencing the most valuable type-strain genomes for metagenomic binning, comparative biology and taxonomic classification.</title>
        <authorList>
            <person name="Goeker M."/>
        </authorList>
    </citation>
    <scope>NUCLEOTIDE SEQUENCE [LARGE SCALE GENOMIC DNA]</scope>
    <source>
        <strain evidence="13 14">DSM 26575</strain>
    </source>
</reference>
<evidence type="ECO:0000256" key="7">
    <source>
        <dbReference type="ARBA" id="ARBA00022777"/>
    </source>
</evidence>
<dbReference type="PANTHER" id="PTHR45436">
    <property type="entry name" value="SENSOR HISTIDINE KINASE YKOH"/>
    <property type="match status" value="1"/>
</dbReference>
<dbReference type="InterPro" id="IPR003594">
    <property type="entry name" value="HATPase_dom"/>
</dbReference>
<keyword evidence="6 11" id="KW-0812">Transmembrane</keyword>
<evidence type="ECO:0000259" key="12">
    <source>
        <dbReference type="PROSITE" id="PS50109"/>
    </source>
</evidence>
<evidence type="ECO:0000256" key="5">
    <source>
        <dbReference type="ARBA" id="ARBA00022679"/>
    </source>
</evidence>
<evidence type="ECO:0000256" key="9">
    <source>
        <dbReference type="ARBA" id="ARBA00023136"/>
    </source>
</evidence>
<comment type="catalytic activity">
    <reaction evidence="1">
        <text>ATP + protein L-histidine = ADP + protein N-phospho-L-histidine.</text>
        <dbReference type="EC" id="2.7.13.3"/>
    </reaction>
</comment>
<evidence type="ECO:0000256" key="10">
    <source>
        <dbReference type="SAM" id="MobiDB-lite"/>
    </source>
</evidence>
<dbReference type="Pfam" id="PF02518">
    <property type="entry name" value="HATPase_c"/>
    <property type="match status" value="1"/>
</dbReference>
<dbReference type="EMBL" id="JACIDW010000028">
    <property type="protein sequence ID" value="MBB3967012.1"/>
    <property type="molecule type" value="Genomic_DNA"/>
</dbReference>
<dbReference type="InterPro" id="IPR005467">
    <property type="entry name" value="His_kinase_dom"/>
</dbReference>
<dbReference type="AlphaFoldDB" id="A0A7W6CY60"/>
<comment type="subcellular location">
    <subcellularLocation>
        <location evidence="2">Membrane</location>
    </subcellularLocation>
</comment>
<evidence type="ECO:0000256" key="11">
    <source>
        <dbReference type="SAM" id="Phobius"/>
    </source>
</evidence>
<dbReference type="SUPFAM" id="SSF47384">
    <property type="entry name" value="Homodimeric domain of signal transducing histidine kinase"/>
    <property type="match status" value="1"/>
</dbReference>
<dbReference type="InterPro" id="IPR050428">
    <property type="entry name" value="TCS_sensor_his_kinase"/>
</dbReference>
<dbReference type="InterPro" id="IPR003661">
    <property type="entry name" value="HisK_dim/P_dom"/>
</dbReference>
<dbReference type="CDD" id="cd00075">
    <property type="entry name" value="HATPase"/>
    <property type="match status" value="1"/>
</dbReference>
<dbReference type="SUPFAM" id="SSF55874">
    <property type="entry name" value="ATPase domain of HSP90 chaperone/DNA topoisomerase II/histidine kinase"/>
    <property type="match status" value="1"/>
</dbReference>
<dbReference type="GO" id="GO:0000155">
    <property type="term" value="F:phosphorelay sensor kinase activity"/>
    <property type="evidence" value="ECO:0007669"/>
    <property type="project" value="InterPro"/>
</dbReference>
<keyword evidence="4" id="KW-0597">Phosphoprotein</keyword>
<evidence type="ECO:0000256" key="4">
    <source>
        <dbReference type="ARBA" id="ARBA00022553"/>
    </source>
</evidence>
<dbReference type="GO" id="GO:0005886">
    <property type="term" value="C:plasma membrane"/>
    <property type="evidence" value="ECO:0007669"/>
    <property type="project" value="TreeGrafter"/>
</dbReference>